<protein>
    <submittedName>
        <fullName evidence="4">Poly(Glycerol-phosphate) alpha-glucosyltransferase</fullName>
        <ecNumber evidence="4">2.4.1.52</ecNumber>
    </submittedName>
</protein>
<dbReference type="SUPFAM" id="SSF53756">
    <property type="entry name" value="UDP-Glycosyltransferase/glycogen phosphorylase"/>
    <property type="match status" value="1"/>
</dbReference>
<evidence type="ECO:0000256" key="1">
    <source>
        <dbReference type="ARBA" id="ARBA00022676"/>
    </source>
</evidence>
<proteinExistence type="predicted"/>
<reference evidence="4 5" key="1">
    <citation type="submission" date="2024-06" db="EMBL/GenBank/DDBJ databases">
        <title>Sorghum-associated microbial communities from plants grown in Nebraska, USA.</title>
        <authorList>
            <person name="Schachtman D."/>
        </authorList>
    </citation>
    <scope>NUCLEOTIDE SEQUENCE [LARGE SCALE GENOMIC DNA]</scope>
    <source>
        <strain evidence="4 5">2857</strain>
    </source>
</reference>
<organism evidence="4 5">
    <name type="scientific">Conyzicola nivalis</name>
    <dbReference type="NCBI Taxonomy" id="1477021"/>
    <lineage>
        <taxon>Bacteria</taxon>
        <taxon>Bacillati</taxon>
        <taxon>Actinomycetota</taxon>
        <taxon>Actinomycetes</taxon>
        <taxon>Micrococcales</taxon>
        <taxon>Microbacteriaceae</taxon>
        <taxon>Conyzicola</taxon>
    </lineage>
</organism>
<dbReference type="EMBL" id="JBEPSJ010000004">
    <property type="protein sequence ID" value="MET4583439.1"/>
    <property type="molecule type" value="Genomic_DNA"/>
</dbReference>
<evidence type="ECO:0000313" key="5">
    <source>
        <dbReference type="Proteomes" id="UP001549257"/>
    </source>
</evidence>
<sequence length="471" mass="51634">MAGDRGGRAVPLPRGRHFAVTWSIPDDFGGMTSALLRRSRAFVRLGGVAVDVLTLDTRPDYPSVEARLRAAGELIDGMRLVNLWDWLRDTPLDGADTLDLTGFDPLRGTGRAESTRDGRVLTRTRTAADGEVLQVDHYRADGTLVASDRRDTAERGRPGGRSVVLCGADGAPVRSFPSAWALYRWWLDALRQREPSFIVVDSKTVARFALTYRRKRAVVVHVVHNSHLQGDGGLRESRREVFENLDRLDGVVVLTEHQRRDIESRFGEQPGLTVIPNSCALPAVPVRSDRAGGVVLSSLTSRKRVDHAMRAATAAGAALDVFGSGDPTPFRALETDRVRLRGYSPNARDLLADASFVLLTGRSEGFPLALVEAMAAGCIPIAYDVKYGPASVIRDGRNGFLVPSGDQAALADAIRRFEALPPRRVAAMRWSARRTAAAYSDEAITRQWARALRAAEQRKAVRWRQDTLING</sequence>
<keyword evidence="5" id="KW-1185">Reference proteome</keyword>
<dbReference type="Proteomes" id="UP001549257">
    <property type="component" value="Unassembled WGS sequence"/>
</dbReference>
<dbReference type="InterPro" id="IPR028098">
    <property type="entry name" value="Glyco_trans_4-like_N"/>
</dbReference>
<dbReference type="Pfam" id="PF13439">
    <property type="entry name" value="Glyco_transf_4"/>
    <property type="match status" value="1"/>
</dbReference>
<dbReference type="PANTHER" id="PTHR12526">
    <property type="entry name" value="GLYCOSYLTRANSFERASE"/>
    <property type="match status" value="1"/>
</dbReference>
<evidence type="ECO:0000313" key="4">
    <source>
        <dbReference type="EMBL" id="MET4583439.1"/>
    </source>
</evidence>
<name>A0ABV2QQV7_9MICO</name>
<evidence type="ECO:0000259" key="3">
    <source>
        <dbReference type="Pfam" id="PF13439"/>
    </source>
</evidence>
<gene>
    <name evidence="4" type="ORF">ABIE21_002965</name>
</gene>
<feature type="domain" description="Glycosyltransferase subfamily 4-like N-terminal" evidence="3">
    <location>
        <begin position="145"/>
        <end position="277"/>
    </location>
</feature>
<accession>A0ABV2QQV7</accession>
<dbReference type="RefSeq" id="WP_354025613.1">
    <property type="nucleotide sequence ID" value="NZ_JBEPSJ010000004.1"/>
</dbReference>
<dbReference type="GO" id="GO:0047265">
    <property type="term" value="F:poly(glycerol-phosphate) alpha-glucosyltransferase activity"/>
    <property type="evidence" value="ECO:0007669"/>
    <property type="project" value="UniProtKB-EC"/>
</dbReference>
<evidence type="ECO:0000256" key="2">
    <source>
        <dbReference type="ARBA" id="ARBA00022679"/>
    </source>
</evidence>
<dbReference type="EC" id="2.4.1.52" evidence="4"/>
<comment type="caution">
    <text evidence="4">The sequence shown here is derived from an EMBL/GenBank/DDBJ whole genome shotgun (WGS) entry which is preliminary data.</text>
</comment>
<keyword evidence="1 4" id="KW-0328">Glycosyltransferase</keyword>
<dbReference type="Gene3D" id="3.40.50.2000">
    <property type="entry name" value="Glycogen Phosphorylase B"/>
    <property type="match status" value="3"/>
</dbReference>
<keyword evidence="2 4" id="KW-0808">Transferase</keyword>
<dbReference type="Pfam" id="PF13692">
    <property type="entry name" value="Glyco_trans_1_4"/>
    <property type="match status" value="1"/>
</dbReference>